<dbReference type="InterPro" id="IPR009003">
    <property type="entry name" value="Peptidase_S1_PA"/>
</dbReference>
<dbReference type="InterPro" id="IPR001254">
    <property type="entry name" value="Trypsin_dom"/>
</dbReference>
<evidence type="ECO:0000256" key="1">
    <source>
        <dbReference type="ARBA" id="ARBA00022729"/>
    </source>
</evidence>
<dbReference type="PANTHER" id="PTHR15462:SF8">
    <property type="entry name" value="SERINE PROTEASE"/>
    <property type="match status" value="1"/>
</dbReference>
<proteinExistence type="predicted"/>
<dbReference type="Gene3D" id="2.40.10.10">
    <property type="entry name" value="Trypsin-like serine proteases"/>
    <property type="match status" value="2"/>
</dbReference>
<gene>
    <name evidence="3" type="ORF">OEZ85_002056</name>
</gene>
<keyword evidence="4" id="KW-1185">Reference proteome</keyword>
<accession>A0ABY8U1S6</accession>
<dbReference type="Pfam" id="PF00089">
    <property type="entry name" value="Trypsin"/>
    <property type="match status" value="1"/>
</dbReference>
<name>A0ABY8U1S6_TETOB</name>
<reference evidence="3 4" key="1">
    <citation type="submission" date="2023-05" db="EMBL/GenBank/DDBJ databases">
        <title>A 100% complete, gapless, phased diploid assembly of the Scenedesmus obliquus UTEX 3031 genome.</title>
        <authorList>
            <person name="Biondi T.C."/>
            <person name="Hanschen E.R."/>
            <person name="Kwon T."/>
            <person name="Eng W."/>
            <person name="Kruse C.P.S."/>
            <person name="Koehler S.I."/>
            <person name="Kunde Y."/>
            <person name="Gleasner C.D."/>
            <person name="You Mak K.T."/>
            <person name="Polle J."/>
            <person name="Hovde B.T."/>
            <person name="Starkenburg S.R."/>
        </authorList>
    </citation>
    <scope>NUCLEOTIDE SEQUENCE [LARGE SCALE GENOMIC DNA]</scope>
    <source>
        <strain evidence="3 4">DOE0152z</strain>
    </source>
</reference>
<dbReference type="SUPFAM" id="SSF50494">
    <property type="entry name" value="Trypsin-like serine proteases"/>
    <property type="match status" value="1"/>
</dbReference>
<dbReference type="PANTHER" id="PTHR15462">
    <property type="entry name" value="SERINE PROTEASE"/>
    <property type="match status" value="1"/>
</dbReference>
<dbReference type="InterPro" id="IPR050966">
    <property type="entry name" value="Glutamyl_endopeptidase"/>
</dbReference>
<dbReference type="Proteomes" id="UP001244341">
    <property type="component" value="Chromosome 6b"/>
</dbReference>
<dbReference type="EMBL" id="CP126213">
    <property type="protein sequence ID" value="WIA15399.1"/>
    <property type="molecule type" value="Genomic_DNA"/>
</dbReference>
<feature type="domain" description="Peptidase S1" evidence="2">
    <location>
        <begin position="33"/>
        <end position="224"/>
    </location>
</feature>
<evidence type="ECO:0000313" key="4">
    <source>
        <dbReference type="Proteomes" id="UP001244341"/>
    </source>
</evidence>
<evidence type="ECO:0000259" key="2">
    <source>
        <dbReference type="Pfam" id="PF00089"/>
    </source>
</evidence>
<keyword evidence="1" id="KW-0732">Signal</keyword>
<protein>
    <recommendedName>
        <fullName evidence="2">Peptidase S1 domain-containing protein</fullName>
    </recommendedName>
</protein>
<sequence>MDSAFQVKGFSMTSCRLFVRTTILNDNKQPLIYYCSAWFISPQHVATAGHCIAEGPEYIVDRQQPGFVCCRFAANGNCLPRYRYRLQSWVTTQGFLAKLPSRSNDGAVLKIVPQSPKDFVPPIPQTAFGAFTGSSPPEKAIYMDGYPMQTLEDGCGEVDELRRYQTMASRPAQPIDSRTQNATAVQYQMSGCAGMSGGRVLSRGPTGRAFGLQTFGYEWCQGPEGKGRGVTGVTFVSDFAEDKCGVCLKCLMEATP</sequence>
<organism evidence="3 4">
    <name type="scientific">Tetradesmus obliquus</name>
    <name type="common">Green alga</name>
    <name type="synonym">Acutodesmus obliquus</name>
    <dbReference type="NCBI Taxonomy" id="3088"/>
    <lineage>
        <taxon>Eukaryota</taxon>
        <taxon>Viridiplantae</taxon>
        <taxon>Chlorophyta</taxon>
        <taxon>core chlorophytes</taxon>
        <taxon>Chlorophyceae</taxon>
        <taxon>CS clade</taxon>
        <taxon>Sphaeropleales</taxon>
        <taxon>Scenedesmaceae</taxon>
        <taxon>Tetradesmus</taxon>
    </lineage>
</organism>
<evidence type="ECO:0000313" key="3">
    <source>
        <dbReference type="EMBL" id="WIA15399.1"/>
    </source>
</evidence>
<dbReference type="InterPro" id="IPR043504">
    <property type="entry name" value="Peptidase_S1_PA_chymotrypsin"/>
</dbReference>